<dbReference type="Proteomes" id="UP001589828">
    <property type="component" value="Unassembled WGS sequence"/>
</dbReference>
<dbReference type="RefSeq" id="WP_377026318.1">
    <property type="nucleotide sequence ID" value="NZ_JBHLTS010000079.1"/>
</dbReference>
<gene>
    <name evidence="3" type="ORF">ACFFGT_30600</name>
</gene>
<protein>
    <submittedName>
        <fullName evidence="3">DUF2752 domain-containing protein</fullName>
    </submittedName>
</protein>
<dbReference type="EMBL" id="JBHLTS010000079">
    <property type="protein sequence ID" value="MFC0518604.1"/>
    <property type="molecule type" value="Genomic_DNA"/>
</dbReference>
<evidence type="ECO:0000256" key="1">
    <source>
        <dbReference type="SAM" id="Phobius"/>
    </source>
</evidence>
<keyword evidence="4" id="KW-1185">Reference proteome</keyword>
<sequence>MIKRYFSKYFELLFWTAAMLSLAMTSPTEASHFTLCPLKLMGIGWCPGCGLGHSIIYLFHGDINNSFRAHWLGIPAVAVIFNRIYVLVKARLMERSQFKSLT</sequence>
<keyword evidence="1" id="KW-1133">Transmembrane helix</keyword>
<dbReference type="Pfam" id="PF10825">
    <property type="entry name" value="DUF2752"/>
    <property type="match status" value="1"/>
</dbReference>
<keyword evidence="1" id="KW-0812">Transmembrane</keyword>
<feature type="signal peptide" evidence="2">
    <location>
        <begin position="1"/>
        <end position="30"/>
    </location>
</feature>
<keyword evidence="1" id="KW-0472">Membrane</keyword>
<organism evidence="3 4">
    <name type="scientific">Mucilaginibacter angelicae</name>
    <dbReference type="NCBI Taxonomy" id="869718"/>
    <lineage>
        <taxon>Bacteria</taxon>
        <taxon>Pseudomonadati</taxon>
        <taxon>Bacteroidota</taxon>
        <taxon>Sphingobacteriia</taxon>
        <taxon>Sphingobacteriales</taxon>
        <taxon>Sphingobacteriaceae</taxon>
        <taxon>Mucilaginibacter</taxon>
    </lineage>
</organism>
<evidence type="ECO:0000313" key="3">
    <source>
        <dbReference type="EMBL" id="MFC0518604.1"/>
    </source>
</evidence>
<comment type="caution">
    <text evidence="3">The sequence shown here is derived from an EMBL/GenBank/DDBJ whole genome shotgun (WGS) entry which is preliminary data.</text>
</comment>
<name>A0ABV6LGL5_9SPHI</name>
<proteinExistence type="predicted"/>
<feature type="transmembrane region" description="Helical" evidence="1">
    <location>
        <begin position="71"/>
        <end position="88"/>
    </location>
</feature>
<reference evidence="3 4" key="1">
    <citation type="submission" date="2024-09" db="EMBL/GenBank/DDBJ databases">
        <authorList>
            <person name="Sun Q."/>
            <person name="Mori K."/>
        </authorList>
    </citation>
    <scope>NUCLEOTIDE SEQUENCE [LARGE SCALE GENOMIC DNA]</scope>
    <source>
        <strain evidence="3 4">NCAIM B.02415</strain>
    </source>
</reference>
<accession>A0ABV6LGL5</accession>
<evidence type="ECO:0000313" key="4">
    <source>
        <dbReference type="Proteomes" id="UP001589828"/>
    </source>
</evidence>
<dbReference type="InterPro" id="IPR021215">
    <property type="entry name" value="DUF2752"/>
</dbReference>
<feature type="chain" id="PRO_5046948683" evidence="2">
    <location>
        <begin position="31"/>
        <end position="102"/>
    </location>
</feature>
<keyword evidence="2" id="KW-0732">Signal</keyword>
<evidence type="ECO:0000256" key="2">
    <source>
        <dbReference type="SAM" id="SignalP"/>
    </source>
</evidence>